<dbReference type="EMBL" id="LFZW01000001">
    <property type="protein sequence ID" value="KMY51342.1"/>
    <property type="molecule type" value="Genomic_DNA"/>
</dbReference>
<feature type="transmembrane region" description="Helical" evidence="6">
    <location>
        <begin position="284"/>
        <end position="305"/>
    </location>
</feature>
<evidence type="ECO:0000256" key="4">
    <source>
        <dbReference type="ARBA" id="ARBA00022989"/>
    </source>
</evidence>
<feature type="transmembrane region" description="Helical" evidence="6">
    <location>
        <begin position="495"/>
        <end position="518"/>
    </location>
</feature>
<evidence type="ECO:0000256" key="3">
    <source>
        <dbReference type="ARBA" id="ARBA00022692"/>
    </source>
</evidence>
<organism evidence="8 9">
    <name type="scientific">Peribacillus loiseleuriae</name>
    <dbReference type="NCBI Taxonomy" id="1679170"/>
    <lineage>
        <taxon>Bacteria</taxon>
        <taxon>Bacillati</taxon>
        <taxon>Bacillota</taxon>
        <taxon>Bacilli</taxon>
        <taxon>Bacillales</taxon>
        <taxon>Bacillaceae</taxon>
        <taxon>Peribacillus</taxon>
    </lineage>
</organism>
<dbReference type="AlphaFoldDB" id="A0A0K9GYL6"/>
<dbReference type="PANTHER" id="PTHR46795:SF3">
    <property type="entry name" value="ABC TRANSPORTER PERMEASE"/>
    <property type="match status" value="1"/>
</dbReference>
<feature type="domain" description="ABC3 transporter permease C-terminal" evidence="7">
    <location>
        <begin position="59"/>
        <end position="178"/>
    </location>
</feature>
<feature type="transmembrane region" description="Helical" evidence="6">
    <location>
        <begin position="227"/>
        <end position="252"/>
    </location>
</feature>
<name>A0A0K9GYL6_9BACI</name>
<comment type="similarity">
    <text evidence="6">Belongs to the ABC-4 integral membrane protein family.</text>
</comment>
<feature type="transmembrane region" description="Helical" evidence="6">
    <location>
        <begin position="103"/>
        <end position="128"/>
    </location>
</feature>
<dbReference type="PIRSF" id="PIRSF018968">
    <property type="entry name" value="ABC_permease_BceB"/>
    <property type="match status" value="1"/>
</dbReference>
<reference evidence="9" key="1">
    <citation type="submission" date="2015-07" db="EMBL/GenBank/DDBJ databases">
        <title>Genome sequencing project for genomic taxonomy and phylogenomics of Bacillus-like bacteria.</title>
        <authorList>
            <person name="Liu B."/>
            <person name="Wang J."/>
            <person name="Zhu Y."/>
            <person name="Liu G."/>
            <person name="Chen Q."/>
            <person name="Chen Z."/>
            <person name="Lan J."/>
            <person name="Che J."/>
            <person name="Ge C."/>
            <person name="Shi H."/>
            <person name="Pan Z."/>
            <person name="Liu X."/>
        </authorList>
    </citation>
    <scope>NUCLEOTIDE SEQUENCE [LARGE SCALE GENOMIC DNA]</scope>
    <source>
        <strain evidence="9">FJAT-27997</strain>
    </source>
</reference>
<keyword evidence="2 6" id="KW-1003">Cell membrane</keyword>
<dbReference type="PATRIC" id="fig|1679170.3.peg.4260"/>
<comment type="caution">
    <text evidence="8">The sequence shown here is derived from an EMBL/GenBank/DDBJ whole genome shotgun (WGS) entry which is preliminary data.</text>
</comment>
<keyword evidence="9" id="KW-1185">Reference proteome</keyword>
<evidence type="ECO:0000256" key="5">
    <source>
        <dbReference type="ARBA" id="ARBA00023136"/>
    </source>
</evidence>
<keyword evidence="3 6" id="KW-0812">Transmembrane</keyword>
<evidence type="ECO:0000313" key="9">
    <source>
        <dbReference type="Proteomes" id="UP000037146"/>
    </source>
</evidence>
<dbReference type="InterPro" id="IPR052536">
    <property type="entry name" value="ABC-4_Integral_Memb_Prot"/>
</dbReference>
<dbReference type="GO" id="GO:0055085">
    <property type="term" value="P:transmembrane transport"/>
    <property type="evidence" value="ECO:0007669"/>
    <property type="project" value="UniProtKB-UniRule"/>
</dbReference>
<evidence type="ECO:0000256" key="1">
    <source>
        <dbReference type="ARBA" id="ARBA00004651"/>
    </source>
</evidence>
<keyword evidence="5 6" id="KW-0472">Membrane</keyword>
<evidence type="ECO:0000259" key="7">
    <source>
        <dbReference type="Pfam" id="PF02687"/>
    </source>
</evidence>
<sequence>MLLKLSLAGMKGKLKDYFVLLSGLVMTISVFYMFQTLSWNTEFIKSNAMIRNIQLVFIVGSVLLSVVTILYMLYTNTFLLSLRQKQFGMYMMLGAKKKSIKKIMFVETIVIGAASLVIGVSIGIGLAFMVGYLLAGQLNITLEGYQSFYLPAVLATFVFFIVVFLFTALINHIKLSRVQVLQLIYSDVHPDDIPIQKKKNSWLILLGLIPLSLGYVSLIFMEQLREIGLFAAPTLTTLGTYLLFIGFLPVIVNRMQANKRWTTKGITSFTFAQLNFRIQGLTKILATVAMLIALGAGAISAGLAFKNSASQMADMMDVYDAIIKNPDTEEKTILKSIHFTEENQYRFKEDADYTYYLRDDLNNQRPLLLISDGRKPKFKRVTEDLPEGKISLSKVKNPEMGQQLSDEWSRALWNFQTNYREFKQMIVLDAETYHEIQGQEMLMYIGKSDKFTDYLHEWQEIDKLALEKEPNLTADDLTSKYSFYNMYSSFTSGTMFMGFFLGIAFLAMMASCLMFKILSGASKDTSRYQMLRKIGVRRSELSISIYKELFIIFLFPAIIGLAHVLIGMNMFSFIILNPYYRIWVPIIIFLLIYGVYYVITVKLYKQIVLPKE</sequence>
<feature type="transmembrane region" description="Helical" evidence="6">
    <location>
        <begin position="549"/>
        <end position="576"/>
    </location>
</feature>
<dbReference type="OrthoDB" id="1705903at2"/>
<feature type="transmembrane region" description="Helical" evidence="6">
    <location>
        <begin position="582"/>
        <end position="604"/>
    </location>
</feature>
<dbReference type="Pfam" id="PF02687">
    <property type="entry name" value="FtsX"/>
    <property type="match status" value="1"/>
</dbReference>
<keyword evidence="4 6" id="KW-1133">Transmembrane helix</keyword>
<proteinExistence type="inferred from homology"/>
<evidence type="ECO:0000313" key="8">
    <source>
        <dbReference type="EMBL" id="KMY51342.1"/>
    </source>
</evidence>
<dbReference type="InterPro" id="IPR027022">
    <property type="entry name" value="ABC_permease_BceB-typ"/>
</dbReference>
<feature type="transmembrane region" description="Helical" evidence="6">
    <location>
        <begin position="17"/>
        <end position="35"/>
    </location>
</feature>
<dbReference type="PANTHER" id="PTHR46795">
    <property type="entry name" value="ABC TRANSPORTER PERMEASE-RELATED-RELATED"/>
    <property type="match status" value="1"/>
</dbReference>
<dbReference type="RefSeq" id="WP_049682688.1">
    <property type="nucleotide sequence ID" value="NZ_LFZW01000001.1"/>
</dbReference>
<accession>A0A0K9GYL6</accession>
<keyword evidence="6" id="KW-0813">Transport</keyword>
<comment type="subcellular location">
    <subcellularLocation>
        <location evidence="1 6">Cell membrane</location>
        <topology evidence="1 6">Multi-pass membrane protein</topology>
    </subcellularLocation>
</comment>
<feature type="transmembrane region" description="Helical" evidence="6">
    <location>
        <begin position="55"/>
        <end position="82"/>
    </location>
</feature>
<protein>
    <submittedName>
        <fullName evidence="8">ABC transporter permease</fullName>
    </submittedName>
</protein>
<evidence type="ECO:0000256" key="6">
    <source>
        <dbReference type="PIRNR" id="PIRNR018968"/>
    </source>
</evidence>
<dbReference type="STRING" id="1679170.AC625_18805"/>
<evidence type="ECO:0000256" key="2">
    <source>
        <dbReference type="ARBA" id="ARBA00022475"/>
    </source>
</evidence>
<gene>
    <name evidence="8" type="ORF">AC625_18805</name>
</gene>
<dbReference type="GO" id="GO:0005886">
    <property type="term" value="C:plasma membrane"/>
    <property type="evidence" value="ECO:0007669"/>
    <property type="project" value="UniProtKB-SubCell"/>
</dbReference>
<feature type="transmembrane region" description="Helical" evidence="6">
    <location>
        <begin position="202"/>
        <end position="221"/>
    </location>
</feature>
<feature type="transmembrane region" description="Helical" evidence="6">
    <location>
        <begin position="148"/>
        <end position="170"/>
    </location>
</feature>
<dbReference type="InterPro" id="IPR003838">
    <property type="entry name" value="ABC3_permease_C"/>
</dbReference>
<dbReference type="Proteomes" id="UP000037146">
    <property type="component" value="Unassembled WGS sequence"/>
</dbReference>